<dbReference type="SUPFAM" id="SSF52540">
    <property type="entry name" value="P-loop containing nucleoside triphosphate hydrolases"/>
    <property type="match status" value="1"/>
</dbReference>
<dbReference type="InterPro" id="IPR023179">
    <property type="entry name" value="GTP-bd_ortho_bundle_sf"/>
</dbReference>
<reference evidence="5" key="1">
    <citation type="submission" date="2023-03" db="EMBL/GenBank/DDBJ databases">
        <title>Mating type loci evolution in Malassezia.</title>
        <authorList>
            <person name="Coelho M.A."/>
        </authorList>
    </citation>
    <scope>NUCLEOTIDE SEQUENCE</scope>
    <source>
        <strain evidence="5">CBS 14135</strain>
    </source>
</reference>
<dbReference type="GO" id="GO:0003924">
    <property type="term" value="F:GTPase activity"/>
    <property type="evidence" value="ECO:0007669"/>
    <property type="project" value="TreeGrafter"/>
</dbReference>
<gene>
    <name evidence="5" type="primary">mtg1</name>
    <name evidence="5" type="ORF">MBRA1_002539</name>
</gene>
<dbReference type="AlphaFoldDB" id="A0AAF0DTD3"/>
<keyword evidence="6" id="KW-1185">Reference proteome</keyword>
<dbReference type="Pfam" id="PF01926">
    <property type="entry name" value="MMR_HSR1"/>
    <property type="match status" value="1"/>
</dbReference>
<keyword evidence="1" id="KW-0547">Nucleotide-binding</keyword>
<dbReference type="Gene3D" id="3.40.50.300">
    <property type="entry name" value="P-loop containing nucleotide triphosphate hydrolases"/>
    <property type="match status" value="1"/>
</dbReference>
<proteinExistence type="predicted"/>
<dbReference type="InterPro" id="IPR006073">
    <property type="entry name" value="GTP-bd"/>
</dbReference>
<dbReference type="GO" id="GO:0032543">
    <property type="term" value="P:mitochondrial translation"/>
    <property type="evidence" value="ECO:0007669"/>
    <property type="project" value="TreeGrafter"/>
</dbReference>
<evidence type="ECO:0000313" key="6">
    <source>
        <dbReference type="Proteomes" id="UP001216638"/>
    </source>
</evidence>
<dbReference type="PANTHER" id="PTHR45782">
    <property type="entry name" value="MITOCHONDRIAL RIBOSOME-ASSOCIATED GTPASE 1"/>
    <property type="match status" value="1"/>
</dbReference>
<dbReference type="GO" id="GO:0005525">
    <property type="term" value="F:GTP binding"/>
    <property type="evidence" value="ECO:0007669"/>
    <property type="project" value="UniProtKB-KW"/>
</dbReference>
<protein>
    <submittedName>
        <fullName evidence="5">Mitochondrial GTPase 1</fullName>
    </submittedName>
</protein>
<name>A0AAF0DTD3_9BASI</name>
<evidence type="ECO:0000256" key="1">
    <source>
        <dbReference type="ARBA" id="ARBA00022741"/>
    </source>
</evidence>
<keyword evidence="2" id="KW-0342">GTP-binding</keyword>
<dbReference type="Gene3D" id="1.10.1580.10">
    <property type="match status" value="1"/>
</dbReference>
<accession>A0AAF0DTD3</accession>
<dbReference type="Proteomes" id="UP001216638">
    <property type="component" value="Chromosome 3"/>
</dbReference>
<organism evidence="5 6">
    <name type="scientific">Malassezia brasiliensis</name>
    <dbReference type="NCBI Taxonomy" id="1821822"/>
    <lineage>
        <taxon>Eukaryota</taxon>
        <taxon>Fungi</taxon>
        <taxon>Dikarya</taxon>
        <taxon>Basidiomycota</taxon>
        <taxon>Ustilaginomycotina</taxon>
        <taxon>Malasseziomycetes</taxon>
        <taxon>Malasseziales</taxon>
        <taxon>Malasseziaceae</taxon>
        <taxon>Malassezia</taxon>
    </lineage>
</organism>
<feature type="region of interest" description="Disordered" evidence="3">
    <location>
        <begin position="180"/>
        <end position="199"/>
    </location>
</feature>
<evidence type="ECO:0000259" key="4">
    <source>
        <dbReference type="Pfam" id="PF01926"/>
    </source>
</evidence>
<feature type="domain" description="G" evidence="4">
    <location>
        <begin position="156"/>
        <end position="261"/>
    </location>
</feature>
<dbReference type="EMBL" id="CP119953">
    <property type="protein sequence ID" value="WFC95885.1"/>
    <property type="molecule type" value="Genomic_DNA"/>
</dbReference>
<evidence type="ECO:0000256" key="2">
    <source>
        <dbReference type="ARBA" id="ARBA00023134"/>
    </source>
</evidence>
<dbReference type="InterPro" id="IPR027417">
    <property type="entry name" value="P-loop_NTPase"/>
</dbReference>
<evidence type="ECO:0000256" key="3">
    <source>
        <dbReference type="SAM" id="MobiDB-lite"/>
    </source>
</evidence>
<dbReference type="GO" id="GO:0005739">
    <property type="term" value="C:mitochondrion"/>
    <property type="evidence" value="ECO:0007669"/>
    <property type="project" value="TreeGrafter"/>
</dbReference>
<evidence type="ECO:0000313" key="5">
    <source>
        <dbReference type="EMBL" id="WFC95885.1"/>
    </source>
</evidence>
<sequence>MHRAMRSLPAMLSRTPPPLVIEVRDARLPLTSINPQFEQVLQEAPKAHERIRVAPGQRLPAWRARRLVVYAKRDLVDRALEKPLVSALREHGQDVVFAETRRKSDVQRIYNWVCDRAKLLGQEVARAASRASRLYRPSRMSGAARYTPTPETGVRLLIVGMPNVGKSSLLNALRFVGTGKKGAASTHPHPGHTRKVTGTIRITPAPPSLNELEADGGMVDLKAIVAQQARQVPAVYVYDTPGIMVPHFSSSDGRGPERALKLAVAGCMKQTLFDPEVLVDYLLYRMNQRYLHITEPDAPLPPYTTLMVEPHLTDDVHVYLRSVAERAPGAKQRGGELNLSVAAEYVLEQFRRGALGDRELDLDLDPTSATPRADQIRTRVDAALTEIGAA</sequence>
<dbReference type="PANTHER" id="PTHR45782:SF4">
    <property type="entry name" value="MITOCHONDRIAL RIBOSOME-ASSOCIATED GTPASE 1"/>
    <property type="match status" value="1"/>
</dbReference>